<name>A0A183UN75_TOXCA</name>
<dbReference type="Proteomes" id="UP000050794">
    <property type="component" value="Unassembled WGS sequence"/>
</dbReference>
<evidence type="ECO:0000313" key="7">
    <source>
        <dbReference type="Proteomes" id="UP000050794"/>
    </source>
</evidence>
<keyword evidence="4" id="KW-0131">Cell cycle</keyword>
<keyword evidence="3" id="KW-0833">Ubl conjugation pathway</keyword>
<protein>
    <submittedName>
        <fullName evidence="8">ANAPC4_WD40 domain-containing protein</fullName>
    </submittedName>
</protein>
<evidence type="ECO:0000256" key="3">
    <source>
        <dbReference type="ARBA" id="ARBA00022786"/>
    </source>
</evidence>
<dbReference type="EMBL" id="UYWY01020334">
    <property type="protein sequence ID" value="VDM41266.1"/>
    <property type="molecule type" value="Genomic_DNA"/>
</dbReference>
<evidence type="ECO:0000313" key="6">
    <source>
        <dbReference type="EMBL" id="VDM41266.1"/>
    </source>
</evidence>
<dbReference type="GO" id="GO:0034399">
    <property type="term" value="C:nuclear periphery"/>
    <property type="evidence" value="ECO:0007669"/>
    <property type="project" value="TreeGrafter"/>
</dbReference>
<gene>
    <name evidence="6" type="ORF">TCNE_LOCUS9945</name>
</gene>
<reference evidence="6 7" key="2">
    <citation type="submission" date="2018-11" db="EMBL/GenBank/DDBJ databases">
        <authorList>
            <consortium name="Pathogen Informatics"/>
        </authorList>
    </citation>
    <scope>NUCLEOTIDE SEQUENCE [LARGE SCALE GENOMIC DNA]</scope>
</reference>
<dbReference type="Pfam" id="PF12894">
    <property type="entry name" value="ANAPC4_WD40"/>
    <property type="match status" value="1"/>
</dbReference>
<feature type="domain" description="Anaphase-promoting complex subunit 4-like WD40" evidence="5">
    <location>
        <begin position="43"/>
        <end position="107"/>
    </location>
</feature>
<keyword evidence="1" id="KW-0132">Cell division</keyword>
<evidence type="ECO:0000259" key="5">
    <source>
        <dbReference type="Pfam" id="PF12894"/>
    </source>
</evidence>
<dbReference type="InterPro" id="IPR024977">
    <property type="entry name" value="Apc4-like_WD40_dom"/>
</dbReference>
<proteinExistence type="predicted"/>
<keyword evidence="2" id="KW-0498">Mitosis</keyword>
<dbReference type="InterPro" id="IPR024789">
    <property type="entry name" value="APC4"/>
</dbReference>
<dbReference type="WBParaSite" id="TCNE_0000994501-mRNA-1">
    <property type="protein sequence ID" value="TCNE_0000994501-mRNA-1"/>
    <property type="gene ID" value="TCNE_0000994501"/>
</dbReference>
<dbReference type="GO" id="GO:0051301">
    <property type="term" value="P:cell division"/>
    <property type="evidence" value="ECO:0007669"/>
    <property type="project" value="UniProtKB-KW"/>
</dbReference>
<dbReference type="AlphaFoldDB" id="A0A183UN75"/>
<sequence length="108" mass="12735">MEMRGDITAKLEDLRFEGEWRSCDLMGESAKNYRAPFKIHRAVWNPNIDLIALASKKGEICVRRYFWKRGWKRDVFDVRSLLDERASQQGDTRLQTMCWSPNGKVCCF</sequence>
<dbReference type="GO" id="GO:0031145">
    <property type="term" value="P:anaphase-promoting complex-dependent catabolic process"/>
    <property type="evidence" value="ECO:0007669"/>
    <property type="project" value="InterPro"/>
</dbReference>
<keyword evidence="7" id="KW-1185">Reference proteome</keyword>
<dbReference type="GO" id="GO:0005680">
    <property type="term" value="C:anaphase-promoting complex"/>
    <property type="evidence" value="ECO:0007669"/>
    <property type="project" value="InterPro"/>
</dbReference>
<evidence type="ECO:0000313" key="8">
    <source>
        <dbReference type="WBParaSite" id="TCNE_0000994501-mRNA-1"/>
    </source>
</evidence>
<dbReference type="GO" id="GO:0070979">
    <property type="term" value="P:protein K11-linked ubiquitination"/>
    <property type="evidence" value="ECO:0007669"/>
    <property type="project" value="TreeGrafter"/>
</dbReference>
<organism evidence="7 8">
    <name type="scientific">Toxocara canis</name>
    <name type="common">Canine roundworm</name>
    <dbReference type="NCBI Taxonomy" id="6265"/>
    <lineage>
        <taxon>Eukaryota</taxon>
        <taxon>Metazoa</taxon>
        <taxon>Ecdysozoa</taxon>
        <taxon>Nematoda</taxon>
        <taxon>Chromadorea</taxon>
        <taxon>Rhabditida</taxon>
        <taxon>Spirurina</taxon>
        <taxon>Ascaridomorpha</taxon>
        <taxon>Ascaridoidea</taxon>
        <taxon>Toxocaridae</taxon>
        <taxon>Toxocara</taxon>
    </lineage>
</organism>
<evidence type="ECO:0000256" key="4">
    <source>
        <dbReference type="ARBA" id="ARBA00023306"/>
    </source>
</evidence>
<accession>A0A183UN75</accession>
<evidence type="ECO:0000256" key="1">
    <source>
        <dbReference type="ARBA" id="ARBA00022618"/>
    </source>
</evidence>
<dbReference type="PANTHER" id="PTHR13260:SF0">
    <property type="entry name" value="ANAPHASE-PROMOTING COMPLEX SUBUNIT 4"/>
    <property type="match status" value="1"/>
</dbReference>
<reference evidence="8" key="1">
    <citation type="submission" date="2016-06" db="UniProtKB">
        <authorList>
            <consortium name="WormBaseParasite"/>
        </authorList>
    </citation>
    <scope>IDENTIFICATION</scope>
</reference>
<dbReference type="PANTHER" id="PTHR13260">
    <property type="entry name" value="ANAPHASE PROMOTING COMPLEX SUBUNIT 4 APC4"/>
    <property type="match status" value="1"/>
</dbReference>
<evidence type="ECO:0000256" key="2">
    <source>
        <dbReference type="ARBA" id="ARBA00022776"/>
    </source>
</evidence>